<gene>
    <name evidence="1" type="ORF">SAMN06295912_1615</name>
</gene>
<evidence type="ECO:0000313" key="1">
    <source>
        <dbReference type="EMBL" id="SNT21628.1"/>
    </source>
</evidence>
<dbReference type="Proteomes" id="UP000198281">
    <property type="component" value="Unassembled WGS sequence"/>
</dbReference>
<accession>A0A239KVD9</accession>
<evidence type="ECO:0000313" key="2">
    <source>
        <dbReference type="Proteomes" id="UP000198281"/>
    </source>
</evidence>
<sequence>MKIREFRRRLGLIFATAGAVLGWAAADAAS</sequence>
<dbReference type="EMBL" id="FZOS01000061">
    <property type="protein sequence ID" value="SNT21628.1"/>
    <property type="molecule type" value="Genomic_DNA"/>
</dbReference>
<protein>
    <submittedName>
        <fullName evidence="1">Uncharacterized protein</fullName>
    </submittedName>
</protein>
<organism evidence="1 2">
    <name type="scientific">Edaphosphingomonas laterariae</name>
    <dbReference type="NCBI Taxonomy" id="861865"/>
    <lineage>
        <taxon>Bacteria</taxon>
        <taxon>Pseudomonadati</taxon>
        <taxon>Pseudomonadota</taxon>
        <taxon>Alphaproteobacteria</taxon>
        <taxon>Sphingomonadales</taxon>
        <taxon>Rhizorhabdaceae</taxon>
        <taxon>Edaphosphingomonas</taxon>
    </lineage>
</organism>
<proteinExistence type="predicted"/>
<name>A0A239KVD9_9SPHN</name>
<keyword evidence="2" id="KW-1185">Reference proteome</keyword>
<dbReference type="AlphaFoldDB" id="A0A239KVD9"/>
<reference evidence="2" key="1">
    <citation type="submission" date="2017-06" db="EMBL/GenBank/DDBJ databases">
        <authorList>
            <person name="Varghese N."/>
            <person name="Submissions S."/>
        </authorList>
    </citation>
    <scope>NUCLEOTIDE SEQUENCE [LARGE SCALE GENOMIC DNA]</scope>
    <source>
        <strain evidence="2">LNB2</strain>
    </source>
</reference>